<protein>
    <recommendedName>
        <fullName evidence="3">Flavin-containing monooxygenase</fullName>
    </recommendedName>
</protein>
<evidence type="ECO:0000313" key="2">
    <source>
        <dbReference type="Proteomes" id="UP001590950"/>
    </source>
</evidence>
<sequence length="200" mass="22089">MKGLYAEDGPPVEDADIINMSVPNPIAKRLQIAATNEMMQRDSPLLHGLTAAGFAVDSGPDGSGLWIKYLSRGGGYYIDVGASQLIADKKIKIKQGREVKAIKAHSILLEDDSELEADEIVFATGYQDMRETARKVFGNELAERVHDVWGFDNEGETRGMWRRSGHPGFWFFGGNLALCRFYSRLLALQIKAIEVGITKA</sequence>
<dbReference type="EMBL" id="JBEFKJ010000023">
    <property type="protein sequence ID" value="KAL2039860.1"/>
    <property type="molecule type" value="Genomic_DNA"/>
</dbReference>
<dbReference type="Gene3D" id="3.50.50.60">
    <property type="entry name" value="FAD/NAD(P)-binding domain"/>
    <property type="match status" value="1"/>
</dbReference>
<accession>A0ABR4A1W3</accession>
<keyword evidence="2" id="KW-1185">Reference proteome</keyword>
<dbReference type="SUPFAM" id="SSF51905">
    <property type="entry name" value="FAD/NAD(P)-binding domain"/>
    <property type="match status" value="1"/>
</dbReference>
<organism evidence="1 2">
    <name type="scientific">Stereocaulon virgatum</name>
    <dbReference type="NCBI Taxonomy" id="373712"/>
    <lineage>
        <taxon>Eukaryota</taxon>
        <taxon>Fungi</taxon>
        <taxon>Dikarya</taxon>
        <taxon>Ascomycota</taxon>
        <taxon>Pezizomycotina</taxon>
        <taxon>Lecanoromycetes</taxon>
        <taxon>OSLEUM clade</taxon>
        <taxon>Lecanoromycetidae</taxon>
        <taxon>Lecanorales</taxon>
        <taxon>Lecanorineae</taxon>
        <taxon>Stereocaulaceae</taxon>
        <taxon>Stereocaulon</taxon>
    </lineage>
</organism>
<evidence type="ECO:0008006" key="3">
    <source>
        <dbReference type="Google" id="ProtNLM"/>
    </source>
</evidence>
<reference evidence="1 2" key="1">
    <citation type="submission" date="2024-09" db="EMBL/GenBank/DDBJ databases">
        <title>Rethinking Asexuality: The Enigmatic Case of Functional Sexual Genes in Lepraria (Stereocaulaceae).</title>
        <authorList>
            <person name="Doellman M."/>
            <person name="Sun Y."/>
            <person name="Barcenas-Pena A."/>
            <person name="Lumbsch H.T."/>
            <person name="Grewe F."/>
        </authorList>
    </citation>
    <scope>NUCLEOTIDE SEQUENCE [LARGE SCALE GENOMIC DNA]</scope>
    <source>
        <strain evidence="1 2">Mercado 3170</strain>
    </source>
</reference>
<evidence type="ECO:0000313" key="1">
    <source>
        <dbReference type="EMBL" id="KAL2039860.1"/>
    </source>
</evidence>
<comment type="caution">
    <text evidence="1">The sequence shown here is derived from an EMBL/GenBank/DDBJ whole genome shotgun (WGS) entry which is preliminary data.</text>
</comment>
<dbReference type="InterPro" id="IPR036188">
    <property type="entry name" value="FAD/NAD-bd_sf"/>
</dbReference>
<dbReference type="Proteomes" id="UP001590950">
    <property type="component" value="Unassembled WGS sequence"/>
</dbReference>
<gene>
    <name evidence="1" type="ORF">N7G274_007261</name>
</gene>
<name>A0ABR4A1W3_9LECA</name>
<proteinExistence type="predicted"/>